<evidence type="ECO:0000256" key="7">
    <source>
        <dbReference type="SAM" id="MobiDB-lite"/>
    </source>
</evidence>
<dbReference type="InterPro" id="IPR023828">
    <property type="entry name" value="Peptidase_S8_Ser-AS"/>
</dbReference>
<feature type="chain" id="PRO_5039053750" evidence="8">
    <location>
        <begin position="29"/>
        <end position="724"/>
    </location>
</feature>
<reference evidence="10 11" key="1">
    <citation type="submission" date="2015-02" db="EMBL/GenBank/DDBJ databases">
        <title>Draft genome sequences of ten Microbacterium spp. with emphasis on heavy metal contaminated environments.</title>
        <authorList>
            <person name="Corretto E."/>
        </authorList>
    </citation>
    <scope>NUCLEOTIDE SEQUENCE [LARGE SCALE GENOMIC DNA]</scope>
    <source>
        <strain evidence="10 11">BEL163</strain>
    </source>
</reference>
<dbReference type="SUPFAM" id="SSF52743">
    <property type="entry name" value="Subtilisin-like"/>
    <property type="match status" value="1"/>
</dbReference>
<dbReference type="Gene3D" id="3.40.50.200">
    <property type="entry name" value="Peptidase S8/S53 domain"/>
    <property type="match status" value="1"/>
</dbReference>
<evidence type="ECO:0000256" key="5">
    <source>
        <dbReference type="PIRSR" id="PIRSR615500-1"/>
    </source>
</evidence>
<feature type="active site" description="Charge relay system" evidence="5 6">
    <location>
        <position position="201"/>
    </location>
</feature>
<keyword evidence="2 6" id="KW-0645">Protease</keyword>
<dbReference type="InterPro" id="IPR022398">
    <property type="entry name" value="Peptidase_S8_His-AS"/>
</dbReference>
<feature type="region of interest" description="Disordered" evidence="7">
    <location>
        <begin position="99"/>
        <end position="126"/>
    </location>
</feature>
<dbReference type="PRINTS" id="PR00723">
    <property type="entry name" value="SUBTILISIN"/>
</dbReference>
<evidence type="ECO:0000256" key="4">
    <source>
        <dbReference type="ARBA" id="ARBA00022825"/>
    </source>
</evidence>
<feature type="compositionally biased region" description="Low complexity" evidence="7">
    <location>
        <begin position="101"/>
        <end position="110"/>
    </location>
</feature>
<evidence type="ECO:0000313" key="11">
    <source>
        <dbReference type="Proteomes" id="UP000033725"/>
    </source>
</evidence>
<dbReference type="OrthoDB" id="9813435at2"/>
<protein>
    <submittedName>
        <fullName evidence="10">Subtilisin DY</fullName>
        <ecNumber evidence="10">3.4.21.62</ecNumber>
    </submittedName>
</protein>
<feature type="active site" description="Charge relay system" evidence="5 6">
    <location>
        <position position="156"/>
    </location>
</feature>
<proteinExistence type="inferred from homology"/>
<dbReference type="EMBL" id="JYIV01000020">
    <property type="protein sequence ID" value="KJL24485.1"/>
    <property type="molecule type" value="Genomic_DNA"/>
</dbReference>
<comment type="similarity">
    <text evidence="1 6">Belongs to the peptidase S8 family.</text>
</comment>
<feature type="active site" description="Charge relay system" evidence="5 6">
    <location>
        <position position="400"/>
    </location>
</feature>
<gene>
    <name evidence="10" type="primary">apr_2</name>
    <name evidence="10" type="ORF">RN51_01083</name>
</gene>
<evidence type="ECO:0000313" key="10">
    <source>
        <dbReference type="EMBL" id="KJL24485.1"/>
    </source>
</evidence>
<dbReference type="InterPro" id="IPR000209">
    <property type="entry name" value="Peptidase_S8/S53_dom"/>
</dbReference>
<evidence type="ECO:0000256" key="8">
    <source>
        <dbReference type="SAM" id="SignalP"/>
    </source>
</evidence>
<dbReference type="InterPro" id="IPR015500">
    <property type="entry name" value="Peptidase_S8_subtilisin-rel"/>
</dbReference>
<dbReference type="GO" id="GO:0006508">
    <property type="term" value="P:proteolysis"/>
    <property type="evidence" value="ECO:0007669"/>
    <property type="project" value="UniProtKB-KW"/>
</dbReference>
<evidence type="ECO:0000256" key="1">
    <source>
        <dbReference type="ARBA" id="ARBA00011073"/>
    </source>
</evidence>
<evidence type="ECO:0000259" key="9">
    <source>
        <dbReference type="Pfam" id="PF00082"/>
    </source>
</evidence>
<comment type="caution">
    <text evidence="10">The sequence shown here is derived from an EMBL/GenBank/DDBJ whole genome shotgun (WGS) entry which is preliminary data.</text>
</comment>
<name>A0A0F0KWK7_9MICO</name>
<feature type="domain" description="Peptidase S8/S53" evidence="9">
    <location>
        <begin position="147"/>
        <end position="440"/>
    </location>
</feature>
<dbReference type="PANTHER" id="PTHR43806">
    <property type="entry name" value="PEPTIDASE S8"/>
    <property type="match status" value="1"/>
</dbReference>
<organism evidence="10 11">
    <name type="scientific">Microbacterium oxydans</name>
    <dbReference type="NCBI Taxonomy" id="82380"/>
    <lineage>
        <taxon>Bacteria</taxon>
        <taxon>Bacillati</taxon>
        <taxon>Actinomycetota</taxon>
        <taxon>Actinomycetes</taxon>
        <taxon>Micrococcales</taxon>
        <taxon>Microbacteriaceae</taxon>
        <taxon>Microbacterium</taxon>
    </lineage>
</organism>
<dbReference type="PROSITE" id="PS51892">
    <property type="entry name" value="SUBTILASE"/>
    <property type="match status" value="1"/>
</dbReference>
<dbReference type="PANTHER" id="PTHR43806:SF11">
    <property type="entry name" value="CEREVISIN-RELATED"/>
    <property type="match status" value="1"/>
</dbReference>
<evidence type="ECO:0000256" key="2">
    <source>
        <dbReference type="ARBA" id="ARBA00022670"/>
    </source>
</evidence>
<keyword evidence="4 6" id="KW-0720">Serine protease</keyword>
<dbReference type="PROSITE" id="PS00137">
    <property type="entry name" value="SUBTILASE_HIS"/>
    <property type="match status" value="1"/>
</dbReference>
<evidence type="ECO:0000256" key="6">
    <source>
        <dbReference type="PROSITE-ProRule" id="PRU01240"/>
    </source>
</evidence>
<sequence length="724" mass="73659">MTSRMIVRSTCAVLAVGAALAMSAPLTAAVPVAAAEQSALNWVVNTRPGAPSADALRSAIEGAGGELLISYPEIGVTVARAPDGDFPTQLESLAWVQSVGPTRTSTDPDTPTAPAPPISGDTTEPTTMPAEGTAWNTVAIGATSPSGKGVVVGIADSGIDTGHPDLAGQIDPALSVGCTVNGVPDTRPEAWQPGSDGASAHGTHVAGSVAGAANGTGIVGVAPDARLASIKVVNDDGRIYPEASICATMWAADHGIPIVNHSYYVDPWYLWCADVDSQGAALEALRRAYAYSHDQGVLNVAAVGNEGQDLATMTTDEMSPNDGTLEPRPVNSSCLQAPGALPGVIAVAAADQDEATGAIVRAGFSNYGAGKVTVTAPGFVWSAVPRQDDGSVYALYPGTSMASPHVAGVAARILSETPGLTPDQLTQRITETADPLAGLSADRVGAGLVDAGASSTPTIGVYSKVALTGQPFRVNGSGYPARSTVDLKIGEAVEQVRTDGAGRFATVFDVPADAALGEATLTGGSASAPVLIRESPALPIVVTPVAGSTVYATSTNIMGTGVPGSLVRVHVFVGDLTPFLRFVQVGTDGRWSTKAPLPQGDYEVTARTFVGSDTSAVTAPTRFSVHTASAMSYSVQIAPQAGADDSLILLDLTNAGASGGEAVVEIDLTDYDGFQVPVPSTGEIERSDKGLRWRLTLDSAQKVQLQIPVHAGAGDLSFPVIVVK</sequence>
<evidence type="ECO:0000256" key="3">
    <source>
        <dbReference type="ARBA" id="ARBA00022801"/>
    </source>
</evidence>
<dbReference type="Pfam" id="PF00082">
    <property type="entry name" value="Peptidase_S8"/>
    <property type="match status" value="1"/>
</dbReference>
<dbReference type="RefSeq" id="WP_052674595.1">
    <property type="nucleotide sequence ID" value="NZ_JYIV01000020.1"/>
</dbReference>
<dbReference type="GO" id="GO:0004252">
    <property type="term" value="F:serine-type endopeptidase activity"/>
    <property type="evidence" value="ECO:0007669"/>
    <property type="project" value="UniProtKB-UniRule"/>
</dbReference>
<dbReference type="InterPro" id="IPR036852">
    <property type="entry name" value="Peptidase_S8/S53_dom_sf"/>
</dbReference>
<dbReference type="PATRIC" id="fig|82380.10.peg.1086"/>
<dbReference type="InterPro" id="IPR050131">
    <property type="entry name" value="Peptidase_S8_subtilisin-like"/>
</dbReference>
<feature type="signal peptide" evidence="8">
    <location>
        <begin position="1"/>
        <end position="28"/>
    </location>
</feature>
<accession>A0A0F0KWK7</accession>
<dbReference type="PROSITE" id="PS00138">
    <property type="entry name" value="SUBTILASE_SER"/>
    <property type="match status" value="1"/>
</dbReference>
<keyword evidence="3 6" id="KW-0378">Hydrolase</keyword>
<dbReference type="EC" id="3.4.21.62" evidence="10"/>
<dbReference type="AlphaFoldDB" id="A0A0F0KWK7"/>
<dbReference type="Proteomes" id="UP000033725">
    <property type="component" value="Unassembled WGS sequence"/>
</dbReference>
<keyword evidence="8" id="KW-0732">Signal</keyword>